<proteinExistence type="predicted"/>
<reference evidence="3 4" key="1">
    <citation type="submission" date="2019-07" db="EMBL/GenBank/DDBJ databases">
        <title>Georgenia wutianyii sp. nov. and Georgenia *** sp. nov. isolated from plateau pika (Ochotona curzoniae) in the Qinghai-Tibet plateau of China.</title>
        <authorList>
            <person name="Tian Z."/>
        </authorList>
    </citation>
    <scope>NUCLEOTIDE SEQUENCE [LARGE SCALE GENOMIC DNA]</scope>
    <source>
        <strain evidence="3 4">Z446</strain>
    </source>
</reference>
<feature type="region of interest" description="Disordered" evidence="1">
    <location>
        <begin position="134"/>
        <end position="159"/>
    </location>
</feature>
<accession>A0A552WUI8</accession>
<keyword evidence="2" id="KW-1133">Transmembrane helix</keyword>
<dbReference type="AlphaFoldDB" id="A0A552WUI8"/>
<protein>
    <submittedName>
        <fullName evidence="3">DUF2637 domain-containing protein</fullName>
    </submittedName>
</protein>
<feature type="compositionally biased region" description="Low complexity" evidence="1">
    <location>
        <begin position="228"/>
        <end position="247"/>
    </location>
</feature>
<comment type="caution">
    <text evidence="3">The sequence shown here is derived from an EMBL/GenBank/DDBJ whole genome shotgun (WGS) entry which is preliminary data.</text>
</comment>
<keyword evidence="2" id="KW-0472">Membrane</keyword>
<feature type="transmembrane region" description="Helical" evidence="2">
    <location>
        <begin position="81"/>
        <end position="103"/>
    </location>
</feature>
<dbReference type="EMBL" id="VJXR01000010">
    <property type="protein sequence ID" value="TRW46417.1"/>
    <property type="molecule type" value="Genomic_DNA"/>
</dbReference>
<evidence type="ECO:0000313" key="3">
    <source>
        <dbReference type="EMBL" id="TRW46417.1"/>
    </source>
</evidence>
<organism evidence="3 4">
    <name type="scientific">Georgenia yuyongxinii</name>
    <dbReference type="NCBI Taxonomy" id="2589797"/>
    <lineage>
        <taxon>Bacteria</taxon>
        <taxon>Bacillati</taxon>
        <taxon>Actinomycetota</taxon>
        <taxon>Actinomycetes</taxon>
        <taxon>Micrococcales</taxon>
        <taxon>Bogoriellaceae</taxon>
        <taxon>Georgenia</taxon>
    </lineage>
</organism>
<evidence type="ECO:0000313" key="4">
    <source>
        <dbReference type="Proteomes" id="UP000318693"/>
    </source>
</evidence>
<evidence type="ECO:0000256" key="1">
    <source>
        <dbReference type="SAM" id="MobiDB-lite"/>
    </source>
</evidence>
<keyword evidence="2" id="KW-0812">Transmembrane</keyword>
<evidence type="ECO:0000256" key="2">
    <source>
        <dbReference type="SAM" id="Phobius"/>
    </source>
</evidence>
<name>A0A552WUI8_9MICO</name>
<feature type="region of interest" description="Disordered" evidence="1">
    <location>
        <begin position="173"/>
        <end position="259"/>
    </location>
</feature>
<gene>
    <name evidence="3" type="ORF">FJ693_05680</name>
</gene>
<keyword evidence="4" id="KW-1185">Reference proteome</keyword>
<feature type="transmembrane region" description="Helical" evidence="2">
    <location>
        <begin position="50"/>
        <end position="69"/>
    </location>
</feature>
<feature type="transmembrane region" description="Helical" evidence="2">
    <location>
        <begin position="109"/>
        <end position="129"/>
    </location>
</feature>
<sequence length="259" mass="26961">METAAHSSSEPVGSSRAVDRELVLVAAAVLIILIPGMVEVGRWSGLPWPVPVAVPVAYDAGVVVFLRAANARRRKRQTARFEWAAMGLLLTISSAVQVAHAMAPVDLHRLVGVLVVAPAPFVLLAAAAARVRSNEPPVTTNRSVRRSGRSTAAHTGQIAGQVGGCVGQTTVQRQGSDAVVQAQPTRKPPEPVGEPAVPATRGPGRPTNEAVQEQCAGPSPSVLRAGPSRRSLQSSASESAPSNDASPLQRLARPSRFAT</sequence>
<dbReference type="Proteomes" id="UP000318693">
    <property type="component" value="Unassembled WGS sequence"/>
</dbReference>
<feature type="transmembrane region" description="Helical" evidence="2">
    <location>
        <begin position="21"/>
        <end position="38"/>
    </location>
</feature>